<sequence length="323" mass="33490">MSTRARPRISVVVVAEPDDTPDPGLARTLASLCVQVVDRGELEVVVVVVDAPASASAPASTAAVTAAAFATDLPRLQVLSDVAGTGPASARNLGLAAASGRFVTFVDAGDVLAPQRLAHLAGALETLRCDAVHAGDSRLAGPSAHDRSPVTPRGVVLDPRAELARGVVHDVRGGVFDRALGHDGLLDLSEGLGTAADLPWTWRLQLRSHGVAVVDAPGLAQRRPSRPPAPSTVVASLHRTVQVVLADRSPQPFLPHLSAVVRARCDALLAAPAPDRADRRTLRRAVRTTIATLPTTAASVQTAGRSPRRVTTETLATSSWAPA</sequence>
<dbReference type="InterPro" id="IPR001173">
    <property type="entry name" value="Glyco_trans_2-like"/>
</dbReference>
<dbReference type="Pfam" id="PF00535">
    <property type="entry name" value="Glycos_transf_2"/>
    <property type="match status" value="1"/>
</dbReference>
<dbReference type="OrthoDB" id="3226099at2"/>
<dbReference type="Proteomes" id="UP000231693">
    <property type="component" value="Unassembled WGS sequence"/>
</dbReference>
<dbReference type="CDD" id="cd00761">
    <property type="entry name" value="Glyco_tranf_GTA_type"/>
    <property type="match status" value="1"/>
</dbReference>
<protein>
    <submittedName>
        <fullName evidence="3">Glycosyl transferase family 2</fullName>
    </submittedName>
</protein>
<dbReference type="PANTHER" id="PTHR43685:SF2">
    <property type="entry name" value="GLYCOSYLTRANSFERASE 2-LIKE DOMAIN-CONTAINING PROTEIN"/>
    <property type="match status" value="1"/>
</dbReference>
<dbReference type="InterPro" id="IPR029044">
    <property type="entry name" value="Nucleotide-diphossugar_trans"/>
</dbReference>
<dbReference type="PANTHER" id="PTHR43685">
    <property type="entry name" value="GLYCOSYLTRANSFERASE"/>
    <property type="match status" value="1"/>
</dbReference>
<evidence type="ECO:0000256" key="1">
    <source>
        <dbReference type="SAM" id="MobiDB-lite"/>
    </source>
</evidence>
<organism evidence="3 4">
    <name type="scientific">Sediminihabitans luteus</name>
    <dbReference type="NCBI Taxonomy" id="1138585"/>
    <lineage>
        <taxon>Bacteria</taxon>
        <taxon>Bacillati</taxon>
        <taxon>Actinomycetota</taxon>
        <taxon>Actinomycetes</taxon>
        <taxon>Micrococcales</taxon>
        <taxon>Cellulomonadaceae</taxon>
        <taxon>Sediminihabitans</taxon>
    </lineage>
</organism>
<dbReference type="EMBL" id="PGFE01000001">
    <property type="protein sequence ID" value="PJJ76943.1"/>
    <property type="molecule type" value="Genomic_DNA"/>
</dbReference>
<dbReference type="AlphaFoldDB" id="A0A2M9CYK9"/>
<reference evidence="3 4" key="1">
    <citation type="submission" date="2017-11" db="EMBL/GenBank/DDBJ databases">
        <title>Genomic Encyclopedia of Archaeal and Bacterial Type Strains, Phase II (KMG-II): From Individual Species to Whole Genera.</title>
        <authorList>
            <person name="Goeker M."/>
        </authorList>
    </citation>
    <scope>NUCLEOTIDE SEQUENCE [LARGE SCALE GENOMIC DNA]</scope>
    <source>
        <strain evidence="3 4">DSM 25478</strain>
    </source>
</reference>
<feature type="region of interest" description="Disordered" evidence="1">
    <location>
        <begin position="300"/>
        <end position="323"/>
    </location>
</feature>
<evidence type="ECO:0000313" key="3">
    <source>
        <dbReference type="EMBL" id="PJJ76943.1"/>
    </source>
</evidence>
<dbReference type="SUPFAM" id="SSF53448">
    <property type="entry name" value="Nucleotide-diphospho-sugar transferases"/>
    <property type="match status" value="1"/>
</dbReference>
<keyword evidence="3" id="KW-0808">Transferase</keyword>
<proteinExistence type="predicted"/>
<gene>
    <name evidence="3" type="ORF">CLV28_0155</name>
</gene>
<name>A0A2M9CYK9_9CELL</name>
<evidence type="ECO:0000259" key="2">
    <source>
        <dbReference type="Pfam" id="PF00535"/>
    </source>
</evidence>
<dbReference type="GO" id="GO:0016740">
    <property type="term" value="F:transferase activity"/>
    <property type="evidence" value="ECO:0007669"/>
    <property type="project" value="UniProtKB-KW"/>
</dbReference>
<comment type="caution">
    <text evidence="3">The sequence shown here is derived from an EMBL/GenBank/DDBJ whole genome shotgun (WGS) entry which is preliminary data.</text>
</comment>
<dbReference type="RefSeq" id="WP_100421416.1">
    <property type="nucleotide sequence ID" value="NZ_BOOX01000009.1"/>
</dbReference>
<evidence type="ECO:0000313" key="4">
    <source>
        <dbReference type="Proteomes" id="UP000231693"/>
    </source>
</evidence>
<feature type="domain" description="Glycosyltransferase 2-like" evidence="2">
    <location>
        <begin position="24"/>
        <end position="133"/>
    </location>
</feature>
<dbReference type="Gene3D" id="3.90.550.10">
    <property type="entry name" value="Spore Coat Polysaccharide Biosynthesis Protein SpsA, Chain A"/>
    <property type="match status" value="1"/>
</dbReference>
<accession>A0A2M9CYK9</accession>
<keyword evidence="4" id="KW-1185">Reference proteome</keyword>
<dbReference type="InterPro" id="IPR050834">
    <property type="entry name" value="Glycosyltransf_2"/>
</dbReference>
<feature type="compositionally biased region" description="Polar residues" evidence="1">
    <location>
        <begin position="312"/>
        <end position="323"/>
    </location>
</feature>